<evidence type="ECO:0000313" key="7">
    <source>
        <dbReference type="Proteomes" id="UP000293045"/>
    </source>
</evidence>
<protein>
    <recommendedName>
        <fullName evidence="5">Protein-S-isoprenylcysteine O-methyltransferase</fullName>
        <ecNumber evidence="5">2.1.1.100</ecNumber>
    </recommendedName>
</protein>
<dbReference type="Proteomes" id="UP000293045">
    <property type="component" value="Unassembled WGS sequence"/>
</dbReference>
<dbReference type="InterPro" id="IPR007269">
    <property type="entry name" value="ICMT_MeTrfase"/>
</dbReference>
<evidence type="ECO:0000256" key="2">
    <source>
        <dbReference type="ARBA" id="ARBA00022692"/>
    </source>
</evidence>
<evidence type="ECO:0000313" key="6">
    <source>
        <dbReference type="EMBL" id="TBU06141.1"/>
    </source>
</evidence>
<dbReference type="GO" id="GO:0032259">
    <property type="term" value="P:methylation"/>
    <property type="evidence" value="ECO:0007669"/>
    <property type="project" value="UniProtKB-KW"/>
</dbReference>
<dbReference type="VEuPathDB" id="MicrosporidiaDB:CWI39_0551p0010"/>
<dbReference type="EMBL" id="PIXR01000551">
    <property type="protein sequence ID" value="TBU06141.1"/>
    <property type="molecule type" value="Genomic_DNA"/>
</dbReference>
<proteinExistence type="inferred from homology"/>
<evidence type="ECO:0000256" key="5">
    <source>
        <dbReference type="RuleBase" id="RU362022"/>
    </source>
</evidence>
<name>A0A4Q9LG63_9MICR</name>
<keyword evidence="4 5" id="KW-0472">Membrane</keyword>
<reference evidence="6 7" key="1">
    <citation type="submission" date="2017-12" db="EMBL/GenBank/DDBJ databases">
        <authorList>
            <person name="Pombert J.-F."/>
            <person name="Haag K.L."/>
            <person name="Ebert D."/>
        </authorList>
    </citation>
    <scope>NUCLEOTIDE SEQUENCE [LARGE SCALE GENOMIC DNA]</scope>
    <source>
        <strain evidence="6">IL-BN-2</strain>
    </source>
</reference>
<keyword evidence="5" id="KW-0949">S-adenosyl-L-methionine</keyword>
<feature type="transmembrane region" description="Helical" evidence="5">
    <location>
        <begin position="6"/>
        <end position="21"/>
    </location>
</feature>
<keyword evidence="2 5" id="KW-0812">Transmembrane</keyword>
<gene>
    <name evidence="6" type="ORF">CWI39_0551p0010</name>
</gene>
<sequence>MREKIFYFALGVLFSYGAFYSKHSPLSHVFAMEAFLFFIFQLYGDKIKKHPLFVPMPFDINEYKFLLGYIASEYLFFSYFIPKFRYNIIQKSGAILLLIGFGLMLYIIYSLAFECNKMLYGGLYAHARHPFYVAAFLHLVGTLLYLGNTTSPVVVLYVLKNKFAHQLEEEEGVLLDRHSSYKEYKNNTPSGFFYIIK</sequence>
<dbReference type="VEuPathDB" id="MicrosporidiaDB:CWI36_0440p0010"/>
<dbReference type="AlphaFoldDB" id="A0A4Q9LG63"/>
<keyword evidence="5" id="KW-0808">Transferase</keyword>
<comment type="similarity">
    <text evidence="5">Belongs to the class VI-like SAM-binding methyltransferase superfamily. Isoprenylcysteine carboxyl methyltransferase family.</text>
</comment>
<comment type="caution">
    <text evidence="6">The sequence shown here is derived from an EMBL/GenBank/DDBJ whole genome shotgun (WGS) entry which is preliminary data.</text>
</comment>
<keyword evidence="3 5" id="KW-1133">Transmembrane helix</keyword>
<keyword evidence="5" id="KW-0256">Endoplasmic reticulum</keyword>
<evidence type="ECO:0000256" key="1">
    <source>
        <dbReference type="ARBA" id="ARBA00004141"/>
    </source>
</evidence>
<comment type="catalytic activity">
    <reaction evidence="5">
        <text>[protein]-C-terminal S-[(2E,6E)-farnesyl]-L-cysteine + S-adenosyl-L-methionine = [protein]-C-terminal S-[(2E,6E)-farnesyl]-L-cysteine methyl ester + S-adenosyl-L-homocysteine</text>
        <dbReference type="Rhea" id="RHEA:21672"/>
        <dbReference type="Rhea" id="RHEA-COMP:12125"/>
        <dbReference type="Rhea" id="RHEA-COMP:12126"/>
        <dbReference type="ChEBI" id="CHEBI:57856"/>
        <dbReference type="ChEBI" id="CHEBI:59789"/>
        <dbReference type="ChEBI" id="CHEBI:90510"/>
        <dbReference type="ChEBI" id="CHEBI:90511"/>
        <dbReference type="EC" id="2.1.1.100"/>
    </reaction>
</comment>
<evidence type="ECO:0000256" key="3">
    <source>
        <dbReference type="ARBA" id="ARBA00022989"/>
    </source>
</evidence>
<feature type="transmembrane region" description="Helical" evidence="5">
    <location>
        <begin position="93"/>
        <end position="112"/>
    </location>
</feature>
<feature type="transmembrane region" description="Helical" evidence="5">
    <location>
        <begin position="132"/>
        <end position="159"/>
    </location>
</feature>
<dbReference type="Gene3D" id="1.20.120.1630">
    <property type="match status" value="1"/>
</dbReference>
<comment type="subcellular location">
    <subcellularLocation>
        <location evidence="5">Endoplasmic reticulum membrane</location>
        <topology evidence="5">Multi-pass membrane protein</topology>
    </subcellularLocation>
    <subcellularLocation>
        <location evidence="1">Membrane</location>
        <topology evidence="1">Multi-pass membrane protein</topology>
    </subcellularLocation>
</comment>
<dbReference type="GO" id="GO:0005789">
    <property type="term" value="C:endoplasmic reticulum membrane"/>
    <property type="evidence" value="ECO:0007669"/>
    <property type="project" value="UniProtKB-SubCell"/>
</dbReference>
<organism evidence="6 7">
    <name type="scientific">Hamiltosporidium magnivora</name>
    <dbReference type="NCBI Taxonomy" id="148818"/>
    <lineage>
        <taxon>Eukaryota</taxon>
        <taxon>Fungi</taxon>
        <taxon>Fungi incertae sedis</taxon>
        <taxon>Microsporidia</taxon>
        <taxon>Dubosqiidae</taxon>
        <taxon>Hamiltosporidium</taxon>
    </lineage>
</organism>
<keyword evidence="5" id="KW-0489">Methyltransferase</keyword>
<dbReference type="EC" id="2.1.1.100" evidence="5"/>
<feature type="transmembrane region" description="Helical" evidence="5">
    <location>
        <begin position="63"/>
        <end position="81"/>
    </location>
</feature>
<accession>A0A4Q9LG63</accession>
<dbReference type="Pfam" id="PF04140">
    <property type="entry name" value="ICMT"/>
    <property type="match status" value="1"/>
</dbReference>
<dbReference type="GO" id="GO:0004671">
    <property type="term" value="F:protein C-terminal S-isoprenylcysteine carboxyl O-methyltransferase activity"/>
    <property type="evidence" value="ECO:0007669"/>
    <property type="project" value="UniProtKB-EC"/>
</dbReference>
<evidence type="ECO:0000256" key="4">
    <source>
        <dbReference type="ARBA" id="ARBA00023136"/>
    </source>
</evidence>